<dbReference type="RefSeq" id="WP_012891354.1">
    <property type="nucleotide sequence ID" value="NC_013595.1"/>
</dbReference>
<accession>D2B592</accession>
<evidence type="ECO:0008006" key="4">
    <source>
        <dbReference type="Google" id="ProtNLM"/>
    </source>
</evidence>
<evidence type="ECO:0000256" key="1">
    <source>
        <dbReference type="SAM" id="MobiDB-lite"/>
    </source>
</evidence>
<feature type="region of interest" description="Disordered" evidence="1">
    <location>
        <begin position="49"/>
        <end position="69"/>
    </location>
</feature>
<dbReference type="Proteomes" id="UP000002029">
    <property type="component" value="Chromosome"/>
</dbReference>
<keyword evidence="3" id="KW-1185">Reference proteome</keyword>
<dbReference type="HOGENOM" id="CLU_2195507_0_0_11"/>
<dbReference type="EMBL" id="CP001814">
    <property type="protein sequence ID" value="ACZ87616.1"/>
    <property type="molecule type" value="Genomic_DNA"/>
</dbReference>
<proteinExistence type="predicted"/>
<dbReference type="AlphaFoldDB" id="D2B592"/>
<dbReference type="KEGG" id="sro:Sros_4788"/>
<evidence type="ECO:0000313" key="3">
    <source>
        <dbReference type="Proteomes" id="UP000002029"/>
    </source>
</evidence>
<name>D2B592_STRRD</name>
<evidence type="ECO:0000313" key="2">
    <source>
        <dbReference type="EMBL" id="ACZ87616.1"/>
    </source>
</evidence>
<reference evidence="2 3" key="1">
    <citation type="journal article" date="2010" name="Stand. Genomic Sci.">
        <title>Complete genome sequence of Streptosporangium roseum type strain (NI 9100).</title>
        <authorList>
            <person name="Nolan M."/>
            <person name="Sikorski J."/>
            <person name="Jando M."/>
            <person name="Lucas S."/>
            <person name="Lapidus A."/>
            <person name="Glavina Del Rio T."/>
            <person name="Chen F."/>
            <person name="Tice H."/>
            <person name="Pitluck S."/>
            <person name="Cheng J.F."/>
            <person name="Chertkov O."/>
            <person name="Sims D."/>
            <person name="Meincke L."/>
            <person name="Brettin T."/>
            <person name="Han C."/>
            <person name="Detter J.C."/>
            <person name="Bruce D."/>
            <person name="Goodwin L."/>
            <person name="Land M."/>
            <person name="Hauser L."/>
            <person name="Chang Y.J."/>
            <person name="Jeffries C.D."/>
            <person name="Ivanova N."/>
            <person name="Mavromatis K."/>
            <person name="Mikhailova N."/>
            <person name="Chen A."/>
            <person name="Palaniappan K."/>
            <person name="Chain P."/>
            <person name="Rohde M."/>
            <person name="Goker M."/>
            <person name="Bristow J."/>
            <person name="Eisen J.A."/>
            <person name="Markowitz V."/>
            <person name="Hugenholtz P."/>
            <person name="Kyrpides N.C."/>
            <person name="Klenk H.P."/>
        </authorList>
    </citation>
    <scope>NUCLEOTIDE SEQUENCE [LARGE SCALE GENOMIC DNA]</scope>
    <source>
        <strain evidence="3">ATCC 12428 / DSM 43021 / JCM 3005 / NI 9100</strain>
    </source>
</reference>
<dbReference type="PROSITE" id="PS51257">
    <property type="entry name" value="PROKAR_LIPOPROTEIN"/>
    <property type="match status" value="1"/>
</dbReference>
<organism evidence="2 3">
    <name type="scientific">Streptosporangium roseum (strain ATCC 12428 / DSM 43021 / JCM 3005 / KCTC 9067 / NCIMB 10171 / NRRL 2505 / NI 9100)</name>
    <dbReference type="NCBI Taxonomy" id="479432"/>
    <lineage>
        <taxon>Bacteria</taxon>
        <taxon>Bacillati</taxon>
        <taxon>Actinomycetota</taxon>
        <taxon>Actinomycetes</taxon>
        <taxon>Streptosporangiales</taxon>
        <taxon>Streptosporangiaceae</taxon>
        <taxon>Streptosporangium</taxon>
    </lineage>
</organism>
<dbReference type="OrthoDB" id="3541445at2"/>
<protein>
    <recommendedName>
        <fullName evidence="4">Lipoprotein</fullName>
    </recommendedName>
</protein>
<sequence>MGANRVGRTILALLIITVLGGCTIEQGDDAYFHIENLTKERVALTWRADQTDPSPQPFKTLEPGENTQRGLAQECEESESLIAVTPSGRTYAYGPPVCLGDVWSIGAR</sequence>
<gene>
    <name evidence="2" type="ordered locus">Sros_4788</name>
</gene>